<dbReference type="InterPro" id="IPR006143">
    <property type="entry name" value="RND_pump_MFP"/>
</dbReference>
<dbReference type="GO" id="GO:0016020">
    <property type="term" value="C:membrane"/>
    <property type="evidence" value="ECO:0007669"/>
    <property type="project" value="InterPro"/>
</dbReference>
<evidence type="ECO:0000313" key="6">
    <source>
        <dbReference type="Proteomes" id="UP000320766"/>
    </source>
</evidence>
<dbReference type="SUPFAM" id="SSF111369">
    <property type="entry name" value="HlyD-like secretion proteins"/>
    <property type="match status" value="1"/>
</dbReference>
<evidence type="ECO:0000256" key="1">
    <source>
        <dbReference type="ARBA" id="ARBA00004196"/>
    </source>
</evidence>
<evidence type="ECO:0000259" key="3">
    <source>
        <dbReference type="Pfam" id="PF25975"/>
    </source>
</evidence>
<dbReference type="PANTHER" id="PTHR32347">
    <property type="entry name" value="EFFLUX SYSTEM COMPONENT YKNX-RELATED"/>
    <property type="match status" value="1"/>
</dbReference>
<comment type="caution">
    <text evidence="5">The sequence shown here is derived from an EMBL/GenBank/DDBJ whole genome shotgun (WGS) entry which is preliminary data.</text>
</comment>
<gene>
    <name evidence="5" type="ORF">EF807_08845</name>
</gene>
<dbReference type="AlphaFoldDB" id="A0A520KUA5"/>
<dbReference type="Pfam" id="PF25990">
    <property type="entry name" value="Beta-barrel_YknX"/>
    <property type="match status" value="1"/>
</dbReference>
<comment type="subcellular location">
    <subcellularLocation>
        <location evidence="1">Cell envelope</location>
    </subcellularLocation>
</comment>
<dbReference type="Gene3D" id="2.40.420.20">
    <property type="match status" value="1"/>
</dbReference>
<evidence type="ECO:0000259" key="4">
    <source>
        <dbReference type="Pfam" id="PF25990"/>
    </source>
</evidence>
<sequence>MKRLAGVVIGVVILLVVALALYNVLTPKEEGKLEGEIITLEKSTSAKMVNASGNLKMPHYSDLHFKGEMTLTMKTVAGLFVDDGNLVKKGDLLAVLDSDDAERALAKAEANYVKELKGRTSPIDGSKAYGKVVSDYDVENNYEDWIREEMYGDEGLHGAAMDLLSASGESIATVLNPMYYRLKGPVSITTALAGWGANWSSAITKNNEERFAAAWNYKEALEDIDDALKYQRGEKKPRDLRHAEENLELCEISLEDVKNDLEDTKLIAPFDGIVNRVDIREGDRLDLAKTVMVLVDPSELEVEAVIDEMDVLKVKLGQRAVIMLDALPNREFVGKVKSVETMGSLEAGVVTYEVKIEMEDPGMELKDNLTAFVEIIIEEGKEALWVPSEAIEMAERGPVVSVVVNGEVQKQRVLLGETSEGMTEILSGVLEGEEILVH</sequence>
<reference evidence="5 6" key="1">
    <citation type="journal article" date="2019" name="Nat. Microbiol.">
        <title>Wide diversity of methane and short-chain alkane metabolisms in uncultured archaea.</title>
        <authorList>
            <person name="Borrel G."/>
            <person name="Adam P.S."/>
            <person name="McKay L.J."/>
            <person name="Chen L.X."/>
            <person name="Sierra-Garcia I.N."/>
            <person name="Sieber C.M."/>
            <person name="Letourneur Q."/>
            <person name="Ghozlane A."/>
            <person name="Andersen G.L."/>
            <person name="Li W.J."/>
            <person name="Hallam S.J."/>
            <person name="Muyzer G."/>
            <person name="de Oliveira V.M."/>
            <person name="Inskeep W.P."/>
            <person name="Banfield J.F."/>
            <person name="Gribaldo S."/>
        </authorList>
    </citation>
    <scope>NUCLEOTIDE SEQUENCE [LARGE SCALE GENOMIC DNA]</scope>
    <source>
        <strain evidence="5">NM1b</strain>
    </source>
</reference>
<evidence type="ECO:0000256" key="2">
    <source>
        <dbReference type="ARBA" id="ARBA00023054"/>
    </source>
</evidence>
<name>A0A520KUA5_9EURY</name>
<evidence type="ECO:0000313" key="5">
    <source>
        <dbReference type="EMBL" id="RZN66055.1"/>
    </source>
</evidence>
<organism evidence="5 6">
    <name type="scientific">Candidatus Methanolliviera hydrocarbonicum</name>
    <dbReference type="NCBI Taxonomy" id="2491085"/>
    <lineage>
        <taxon>Archaea</taxon>
        <taxon>Methanobacteriati</taxon>
        <taxon>Methanobacteriota</taxon>
        <taxon>Candidatus Methanoliparia</taxon>
        <taxon>Candidatus Methanoliparales</taxon>
        <taxon>Candidatus Methanollivieraceae</taxon>
        <taxon>Candidatus Methanolliviera</taxon>
    </lineage>
</organism>
<dbReference type="GO" id="GO:0022857">
    <property type="term" value="F:transmembrane transporter activity"/>
    <property type="evidence" value="ECO:0007669"/>
    <property type="project" value="InterPro"/>
</dbReference>
<feature type="domain" description="CzcB-like C-terminal circularly permuted SH3-like" evidence="3">
    <location>
        <begin position="386"/>
        <end position="435"/>
    </location>
</feature>
<dbReference type="Proteomes" id="UP000320766">
    <property type="component" value="Unassembled WGS sequence"/>
</dbReference>
<proteinExistence type="predicted"/>
<dbReference type="EMBL" id="RXIL01000174">
    <property type="protein sequence ID" value="RZN66055.1"/>
    <property type="molecule type" value="Genomic_DNA"/>
</dbReference>
<protein>
    <submittedName>
        <fullName evidence="5">Efflux RND transporter periplasmic adaptor subunit</fullName>
    </submittedName>
</protein>
<dbReference type="InterPro" id="IPR058649">
    <property type="entry name" value="CzcB_C"/>
</dbReference>
<dbReference type="NCBIfam" id="TIGR01730">
    <property type="entry name" value="RND_mfp"/>
    <property type="match status" value="1"/>
</dbReference>
<dbReference type="Pfam" id="PF25975">
    <property type="entry name" value="CzcB_C"/>
    <property type="match status" value="1"/>
</dbReference>
<accession>A0A520KUA5</accession>
<keyword evidence="2" id="KW-0175">Coiled coil</keyword>
<dbReference type="InterPro" id="IPR050465">
    <property type="entry name" value="UPF0194_transport"/>
</dbReference>
<dbReference type="InterPro" id="IPR058636">
    <property type="entry name" value="Beta-barrel_YknX"/>
</dbReference>
<dbReference type="PANTHER" id="PTHR32347:SF14">
    <property type="entry name" value="EFFLUX SYSTEM COMPONENT YKNX-RELATED"/>
    <property type="match status" value="1"/>
</dbReference>
<feature type="domain" description="YknX-like beta-barrel" evidence="4">
    <location>
        <begin position="300"/>
        <end position="375"/>
    </location>
</feature>
<dbReference type="Gene3D" id="2.40.30.170">
    <property type="match status" value="1"/>
</dbReference>